<dbReference type="EMBL" id="JABCKI010000002">
    <property type="protein sequence ID" value="KAG5654723.1"/>
    <property type="molecule type" value="Genomic_DNA"/>
</dbReference>
<accession>A0A9P7GUI9</accession>
<dbReference type="OrthoDB" id="6509636at2759"/>
<dbReference type="Pfam" id="PF00501">
    <property type="entry name" value="AMP-binding"/>
    <property type="match status" value="1"/>
</dbReference>
<comment type="caution">
    <text evidence="2">The sequence shown here is derived from an EMBL/GenBank/DDBJ whole genome shotgun (WGS) entry which is preliminary data.</text>
</comment>
<reference evidence="2" key="1">
    <citation type="submission" date="2021-02" db="EMBL/GenBank/DDBJ databases">
        <authorList>
            <person name="Nieuwenhuis M."/>
            <person name="Van De Peppel L.J.J."/>
        </authorList>
    </citation>
    <scope>NUCLEOTIDE SEQUENCE</scope>
    <source>
        <strain evidence="2">D49</strain>
    </source>
</reference>
<sequence length="205" mass="22626">MSQFYSTSSLLPHIPDDQSIPQFIFDTQNRSRPPRPDTVPWLIEDHSGRAIRRTELLKRTHDLANAMSSRWNIKAKDTVCIFSPNSTDYPVCIWAVHTLGGIITPANPAYKTDELVHQLRTANAALLVIHPMFLDTAKAAAKEVGLSENRIVFTESGGSASYPTLDELVKYGSSVPPTFTESRFKAGEARTNIAFLSFSSGTTGK</sequence>
<dbReference type="PANTHER" id="PTHR24096:SF422">
    <property type="entry name" value="BCDNA.GH02901"/>
    <property type="match status" value="1"/>
</dbReference>
<dbReference type="InterPro" id="IPR000873">
    <property type="entry name" value="AMP-dep_synth/lig_dom"/>
</dbReference>
<evidence type="ECO:0000313" key="2">
    <source>
        <dbReference type="EMBL" id="KAG5654723.1"/>
    </source>
</evidence>
<dbReference type="Gene3D" id="3.40.50.980">
    <property type="match status" value="1"/>
</dbReference>
<keyword evidence="3" id="KW-1185">Reference proteome</keyword>
<dbReference type="GO" id="GO:0016405">
    <property type="term" value="F:CoA-ligase activity"/>
    <property type="evidence" value="ECO:0007669"/>
    <property type="project" value="TreeGrafter"/>
</dbReference>
<reference evidence="2" key="2">
    <citation type="submission" date="2021-10" db="EMBL/GenBank/DDBJ databases">
        <title>Phylogenomics reveals ancestral predisposition of the termite-cultivated fungus Termitomyces towards a domesticated lifestyle.</title>
        <authorList>
            <person name="Auxier B."/>
            <person name="Grum-Grzhimaylo A."/>
            <person name="Cardenas M.E."/>
            <person name="Lodge J.D."/>
            <person name="Laessoe T."/>
            <person name="Pedersen O."/>
            <person name="Smith M.E."/>
            <person name="Kuyper T.W."/>
            <person name="Franco-Molano E.A."/>
            <person name="Baroni T.J."/>
            <person name="Aanen D.K."/>
        </authorList>
    </citation>
    <scope>NUCLEOTIDE SEQUENCE</scope>
    <source>
        <strain evidence="2">D49</strain>
    </source>
</reference>
<dbReference type="PANTHER" id="PTHR24096">
    <property type="entry name" value="LONG-CHAIN-FATTY-ACID--COA LIGASE"/>
    <property type="match status" value="1"/>
</dbReference>
<dbReference type="AlphaFoldDB" id="A0A9P7GUI9"/>
<evidence type="ECO:0000313" key="3">
    <source>
        <dbReference type="Proteomes" id="UP000717328"/>
    </source>
</evidence>
<gene>
    <name evidence="2" type="ORF">H0H81_007479</name>
</gene>
<dbReference type="Proteomes" id="UP000717328">
    <property type="component" value="Unassembled WGS sequence"/>
</dbReference>
<evidence type="ECO:0000259" key="1">
    <source>
        <dbReference type="Pfam" id="PF00501"/>
    </source>
</evidence>
<protein>
    <recommendedName>
        <fullName evidence="1">AMP-dependent synthetase/ligase domain-containing protein</fullName>
    </recommendedName>
</protein>
<organism evidence="2 3">
    <name type="scientific">Sphagnurus paluster</name>
    <dbReference type="NCBI Taxonomy" id="117069"/>
    <lineage>
        <taxon>Eukaryota</taxon>
        <taxon>Fungi</taxon>
        <taxon>Dikarya</taxon>
        <taxon>Basidiomycota</taxon>
        <taxon>Agaricomycotina</taxon>
        <taxon>Agaricomycetes</taxon>
        <taxon>Agaricomycetidae</taxon>
        <taxon>Agaricales</taxon>
        <taxon>Tricholomatineae</taxon>
        <taxon>Lyophyllaceae</taxon>
        <taxon>Sphagnurus</taxon>
    </lineage>
</organism>
<proteinExistence type="predicted"/>
<feature type="domain" description="AMP-dependent synthetase/ligase" evidence="1">
    <location>
        <begin position="47"/>
        <end position="205"/>
    </location>
</feature>
<name>A0A9P7GUI9_9AGAR</name>
<dbReference type="SUPFAM" id="SSF56801">
    <property type="entry name" value="Acetyl-CoA synthetase-like"/>
    <property type="match status" value="1"/>
</dbReference>